<evidence type="ECO:0000256" key="1">
    <source>
        <dbReference type="SAM" id="SignalP"/>
    </source>
</evidence>
<feature type="signal peptide" evidence="1">
    <location>
        <begin position="1"/>
        <end position="23"/>
    </location>
</feature>
<accession>A0ABS9YJN6</accession>
<comment type="caution">
    <text evidence="2">The sequence shown here is derived from an EMBL/GenBank/DDBJ whole genome shotgun (WGS) entry which is preliminary data.</text>
</comment>
<organism evidence="2 3">
    <name type="scientific">Streptomyces cylindrosporus</name>
    <dbReference type="NCBI Taxonomy" id="2927583"/>
    <lineage>
        <taxon>Bacteria</taxon>
        <taxon>Bacillati</taxon>
        <taxon>Actinomycetota</taxon>
        <taxon>Actinomycetes</taxon>
        <taxon>Kitasatosporales</taxon>
        <taxon>Streptomycetaceae</taxon>
        <taxon>Streptomyces</taxon>
    </lineage>
</organism>
<feature type="chain" id="PRO_5046860227" evidence="1">
    <location>
        <begin position="24"/>
        <end position="136"/>
    </location>
</feature>
<dbReference type="EMBL" id="JALDAY010000013">
    <property type="protein sequence ID" value="MCI3276790.1"/>
    <property type="molecule type" value="Genomic_DNA"/>
</dbReference>
<dbReference type="RefSeq" id="WP_242773755.1">
    <property type="nucleotide sequence ID" value="NZ_JALDAY010000013.1"/>
</dbReference>
<dbReference type="Pfam" id="PF03995">
    <property type="entry name" value="Inhibitor_I36"/>
    <property type="match status" value="1"/>
</dbReference>
<evidence type="ECO:0000313" key="2">
    <source>
        <dbReference type="EMBL" id="MCI3276790.1"/>
    </source>
</evidence>
<protein>
    <submittedName>
        <fullName evidence="2">Peptidase inhibitor family I36 protein</fullName>
    </submittedName>
</protein>
<gene>
    <name evidence="2" type="ORF">MQP27_37535</name>
</gene>
<evidence type="ECO:0000313" key="3">
    <source>
        <dbReference type="Proteomes" id="UP001165269"/>
    </source>
</evidence>
<sequence length="136" mass="14187">MRCTKTLGTIAGALLLAGGTMLAASPPASALAAAPSGCPSGALCVYSGLNYTGSHSYLQDCNRYWSAFGRDNISASWFNNGTSGRWARIWVDPNFGSANWSANARGTGDPDGRDRVAYNAGSSNDWPWDPSDAAAC</sequence>
<dbReference type="Proteomes" id="UP001165269">
    <property type="component" value="Unassembled WGS sequence"/>
</dbReference>
<keyword evidence="1" id="KW-0732">Signal</keyword>
<proteinExistence type="predicted"/>
<name>A0ABS9YJN6_9ACTN</name>
<reference evidence="2" key="1">
    <citation type="submission" date="2022-03" db="EMBL/GenBank/DDBJ databases">
        <title>Streptomyces 7R015 and 7R016 isolated from Barleria lupulina in Thailand.</title>
        <authorList>
            <person name="Kanchanasin P."/>
            <person name="Phongsopitanun W."/>
            <person name="Tanasupawat S."/>
        </authorList>
    </citation>
    <scope>NUCLEOTIDE SEQUENCE</scope>
    <source>
        <strain evidence="2">7R015</strain>
    </source>
</reference>
<keyword evidence="3" id="KW-1185">Reference proteome</keyword>